<evidence type="ECO:0000256" key="2">
    <source>
        <dbReference type="ARBA" id="ARBA00005161"/>
    </source>
</evidence>
<evidence type="ECO:0000256" key="3">
    <source>
        <dbReference type="ARBA" id="ARBA00005359"/>
    </source>
</evidence>
<dbReference type="NCBIfam" id="NF003645">
    <property type="entry name" value="PRK05286.1-2"/>
    <property type="match status" value="1"/>
</dbReference>
<evidence type="ECO:0000256" key="8">
    <source>
        <dbReference type="ARBA" id="ARBA00023002"/>
    </source>
</evidence>
<dbReference type="InterPro" id="IPR050074">
    <property type="entry name" value="DHO_dehydrogenase"/>
</dbReference>
<dbReference type="EMBL" id="QEAN01000265">
    <property type="protein sequence ID" value="TPX41586.1"/>
    <property type="molecule type" value="Genomic_DNA"/>
</dbReference>
<evidence type="ECO:0000259" key="12">
    <source>
        <dbReference type="Pfam" id="PF01180"/>
    </source>
</evidence>
<dbReference type="GO" id="GO:0005743">
    <property type="term" value="C:mitochondrial inner membrane"/>
    <property type="evidence" value="ECO:0007669"/>
    <property type="project" value="UniProtKB-SubCell"/>
</dbReference>
<keyword evidence="11" id="KW-0999">Mitochondrion inner membrane</keyword>
<comment type="caution">
    <text evidence="13">The sequence shown here is derived from an EMBL/GenBank/DDBJ whole genome shotgun (WGS) entry which is preliminary data.</text>
</comment>
<dbReference type="InterPro" id="IPR005720">
    <property type="entry name" value="Dihydroorotate_DH_cat"/>
</dbReference>
<dbReference type="SUPFAM" id="SSF51395">
    <property type="entry name" value="FMN-linked oxidoreductases"/>
    <property type="match status" value="1"/>
</dbReference>
<keyword evidence="8 11" id="KW-0560">Oxidoreductase</keyword>
<dbReference type="AlphaFoldDB" id="A0A507CR02"/>
<organism evidence="13 14">
    <name type="scientific">Synchytrium endobioticum</name>
    <dbReference type="NCBI Taxonomy" id="286115"/>
    <lineage>
        <taxon>Eukaryota</taxon>
        <taxon>Fungi</taxon>
        <taxon>Fungi incertae sedis</taxon>
        <taxon>Chytridiomycota</taxon>
        <taxon>Chytridiomycota incertae sedis</taxon>
        <taxon>Chytridiomycetes</taxon>
        <taxon>Synchytriales</taxon>
        <taxon>Synchytriaceae</taxon>
        <taxon>Synchytrium</taxon>
    </lineage>
</organism>
<dbReference type="InterPro" id="IPR001295">
    <property type="entry name" value="Dihydroorotate_DH_CS"/>
</dbReference>
<evidence type="ECO:0000313" key="14">
    <source>
        <dbReference type="Proteomes" id="UP000317494"/>
    </source>
</evidence>
<comment type="similarity">
    <text evidence="3 11">Belongs to the dihydroorotate dehydrogenase family. Type 2 subfamily.</text>
</comment>
<dbReference type="Proteomes" id="UP000317494">
    <property type="component" value="Unassembled WGS sequence"/>
</dbReference>
<keyword evidence="11" id="KW-0496">Mitochondrion</keyword>
<evidence type="ECO:0000256" key="6">
    <source>
        <dbReference type="ARBA" id="ARBA00022630"/>
    </source>
</evidence>
<evidence type="ECO:0000256" key="11">
    <source>
        <dbReference type="RuleBase" id="RU361255"/>
    </source>
</evidence>
<gene>
    <name evidence="13" type="ORF">SeMB42_g05515</name>
</gene>
<dbReference type="InterPro" id="IPR005719">
    <property type="entry name" value="Dihydroorotate_DH_2"/>
</dbReference>
<evidence type="ECO:0000256" key="1">
    <source>
        <dbReference type="ARBA" id="ARBA00004370"/>
    </source>
</evidence>
<dbReference type="EC" id="1.3.5.2" evidence="4 11"/>
<accession>A0A507CR02</accession>
<keyword evidence="9" id="KW-0472">Membrane</keyword>
<evidence type="ECO:0000256" key="5">
    <source>
        <dbReference type="ARBA" id="ARBA00017599"/>
    </source>
</evidence>
<dbReference type="GO" id="GO:0106430">
    <property type="term" value="F:dihydroorotate dehydrogenase (quinone) activity"/>
    <property type="evidence" value="ECO:0007669"/>
    <property type="project" value="UniProtKB-EC"/>
</dbReference>
<keyword evidence="6 11" id="KW-0285">Flavoprotein</keyword>
<dbReference type="NCBIfam" id="TIGR01036">
    <property type="entry name" value="pyrD_sub2"/>
    <property type="match status" value="1"/>
</dbReference>
<dbReference type="Gene3D" id="3.20.20.70">
    <property type="entry name" value="Aldolase class I"/>
    <property type="match status" value="1"/>
</dbReference>
<dbReference type="PROSITE" id="PS00912">
    <property type="entry name" value="DHODEHASE_2"/>
    <property type="match status" value="1"/>
</dbReference>
<dbReference type="NCBIfam" id="NF003652">
    <property type="entry name" value="PRK05286.2-5"/>
    <property type="match status" value="1"/>
</dbReference>
<keyword evidence="14" id="KW-1185">Reference proteome</keyword>
<keyword evidence="7 11" id="KW-0288">FMN</keyword>
<protein>
    <recommendedName>
        <fullName evidence="5 11">Dihydroorotate dehydrogenase (quinone), mitochondrial</fullName>
        <shortName evidence="11">DHOdehase</shortName>
        <ecNumber evidence="4 11">1.3.5.2</ecNumber>
    </recommendedName>
</protein>
<dbReference type="GO" id="GO:0044205">
    <property type="term" value="P:'de novo' UMP biosynthetic process"/>
    <property type="evidence" value="ECO:0007669"/>
    <property type="project" value="UniProtKB-UniPathway"/>
</dbReference>
<evidence type="ECO:0000256" key="7">
    <source>
        <dbReference type="ARBA" id="ARBA00022643"/>
    </source>
</evidence>
<feature type="domain" description="Dihydroorotate dehydrogenase catalytic" evidence="12">
    <location>
        <begin position="168"/>
        <end position="473"/>
    </location>
</feature>
<dbReference type="Pfam" id="PF01180">
    <property type="entry name" value="DHO_dh"/>
    <property type="match status" value="1"/>
</dbReference>
<evidence type="ECO:0000256" key="10">
    <source>
        <dbReference type="ARBA" id="ARBA00048639"/>
    </source>
</evidence>
<name>A0A507CR02_9FUNG</name>
<dbReference type="VEuPathDB" id="FungiDB:SeMB42_g05515"/>
<dbReference type="PANTHER" id="PTHR48109:SF4">
    <property type="entry name" value="DIHYDROOROTATE DEHYDROGENASE (QUINONE), MITOCHONDRIAL"/>
    <property type="match status" value="1"/>
</dbReference>
<sequence>MSRGVPEVETFGSTDDSMEWICSLKQFILHDFIWARPSSNTCSQHHASSSLRGAPSGRRFQSTYRAFEPTISSIAAPIRYAAYLLAGTLFISYTLDPRAHIHQHIFIPLIHWALPDAEDSHKLAIWLAQHGLSPRDSKPDSLTLATELFSRKHSSSSPGGNRREFVISNPIGLAAGFDKNGEAIDGLLNMGFGMVEIGSVTPLPQNGNARPRMFRLSSDQAVINRYGFNSDGIYAVLDRLRARFRAYHTSLLQINDYSSNKSLRPNKLLGINLGKNKTSPPDSTQDYIDGVHKLGPYADYLVVNVSSPNTPGLRSLQKREMLEKLLNDVKQARDEALGVVNGPPILVKIAPDLTDEEAVDVAECIRKVGIDGVIISNTTTSRPPTLKSPSNLVNEQGGLSGAPLKPLSLSLVSRMYKLLPKDIPIIGCGGVSSAEDVLEYGRAGASAVQLYTALGYEGAGLVARIKDDLVKALDGTKWTDIVGVGVSTQ</sequence>
<dbReference type="PANTHER" id="PTHR48109">
    <property type="entry name" value="DIHYDROOROTATE DEHYDROGENASE (QUINONE), MITOCHONDRIAL-RELATED"/>
    <property type="match status" value="1"/>
</dbReference>
<dbReference type="STRING" id="286115.A0A507CR02"/>
<dbReference type="CDD" id="cd04738">
    <property type="entry name" value="DHOD_2_like"/>
    <property type="match status" value="1"/>
</dbReference>
<reference evidence="13 14" key="1">
    <citation type="journal article" date="2019" name="Sci. Rep.">
        <title>Comparative genomics of chytrid fungi reveal insights into the obligate biotrophic and pathogenic lifestyle of Synchytrium endobioticum.</title>
        <authorList>
            <person name="van de Vossenberg B.T.L.H."/>
            <person name="Warris S."/>
            <person name="Nguyen H.D.T."/>
            <person name="van Gent-Pelzer M.P.E."/>
            <person name="Joly D.L."/>
            <person name="van de Geest H.C."/>
            <person name="Bonants P.J.M."/>
            <person name="Smith D.S."/>
            <person name="Levesque C.A."/>
            <person name="van der Lee T.A.J."/>
        </authorList>
    </citation>
    <scope>NUCLEOTIDE SEQUENCE [LARGE SCALE GENOMIC DNA]</scope>
    <source>
        <strain evidence="13 14">MB42</strain>
    </source>
</reference>
<dbReference type="PROSITE" id="PS00911">
    <property type="entry name" value="DHODEHASE_1"/>
    <property type="match status" value="1"/>
</dbReference>
<dbReference type="InterPro" id="IPR013785">
    <property type="entry name" value="Aldolase_TIM"/>
</dbReference>
<evidence type="ECO:0000256" key="9">
    <source>
        <dbReference type="ARBA" id="ARBA00023136"/>
    </source>
</evidence>
<proteinExistence type="inferred from homology"/>
<comment type="catalytic activity">
    <reaction evidence="10 11">
        <text>(S)-dihydroorotate + a quinone = orotate + a quinol</text>
        <dbReference type="Rhea" id="RHEA:30187"/>
        <dbReference type="ChEBI" id="CHEBI:24646"/>
        <dbReference type="ChEBI" id="CHEBI:30839"/>
        <dbReference type="ChEBI" id="CHEBI:30864"/>
        <dbReference type="ChEBI" id="CHEBI:132124"/>
        <dbReference type="EC" id="1.3.5.2"/>
    </reaction>
</comment>
<evidence type="ECO:0000313" key="13">
    <source>
        <dbReference type="EMBL" id="TPX41586.1"/>
    </source>
</evidence>
<comment type="cofactor">
    <cofactor evidence="11">
        <name>FMN</name>
        <dbReference type="ChEBI" id="CHEBI:58210"/>
    </cofactor>
    <text evidence="11">Binds 1 FMN per subunit.</text>
</comment>
<comment type="subcellular location">
    <subcellularLocation>
        <location evidence="1">Membrane</location>
    </subcellularLocation>
    <subcellularLocation>
        <location evidence="11">Mitochondrion inner membrane</location>
        <topology evidence="11">Single-pass membrane protein</topology>
    </subcellularLocation>
</comment>
<evidence type="ECO:0000256" key="4">
    <source>
        <dbReference type="ARBA" id="ARBA00012791"/>
    </source>
</evidence>
<dbReference type="UniPathway" id="UPA00070">
    <property type="reaction ID" value="UER00946"/>
</dbReference>
<dbReference type="GO" id="GO:0006207">
    <property type="term" value="P:'de novo' pyrimidine nucleobase biosynthetic process"/>
    <property type="evidence" value="ECO:0007669"/>
    <property type="project" value="InterPro"/>
</dbReference>
<comment type="pathway">
    <text evidence="2 11">Pyrimidine metabolism; UMP biosynthesis via de novo pathway; orotate from (S)-dihydroorotate (quinone route): step 1/1.</text>
</comment>